<dbReference type="Gene3D" id="2.60.40.2700">
    <property type="match status" value="1"/>
</dbReference>
<dbReference type="Pfam" id="PF23080">
    <property type="entry name" value="DUF7046"/>
    <property type="match status" value="1"/>
</dbReference>
<organism evidence="15 16">
    <name type="scientific">Papaver somniferum</name>
    <name type="common">Opium poppy</name>
    <dbReference type="NCBI Taxonomy" id="3469"/>
    <lineage>
        <taxon>Eukaryota</taxon>
        <taxon>Viridiplantae</taxon>
        <taxon>Streptophyta</taxon>
        <taxon>Embryophyta</taxon>
        <taxon>Tracheophyta</taxon>
        <taxon>Spermatophyta</taxon>
        <taxon>Magnoliopsida</taxon>
        <taxon>Ranunculales</taxon>
        <taxon>Papaveraceae</taxon>
        <taxon>Papaveroideae</taxon>
        <taxon>Papaver</taxon>
    </lineage>
</organism>
<dbReference type="Gene3D" id="3.30.200.20">
    <property type="entry name" value="Phosphorylase Kinase, domain 1"/>
    <property type="match status" value="1"/>
</dbReference>
<keyword evidence="4" id="KW-0812">Transmembrane</keyword>
<evidence type="ECO:0000256" key="5">
    <source>
        <dbReference type="ARBA" id="ARBA00022729"/>
    </source>
</evidence>
<dbReference type="InterPro" id="IPR055474">
    <property type="entry name" value="DUF7046"/>
</dbReference>
<dbReference type="InterPro" id="IPR017441">
    <property type="entry name" value="Protein_kinase_ATP_BS"/>
</dbReference>
<name>A0A4Y7J900_PAPSO</name>
<reference evidence="15 16" key="1">
    <citation type="journal article" date="2018" name="Science">
        <title>The opium poppy genome and morphinan production.</title>
        <authorList>
            <person name="Guo L."/>
            <person name="Winzer T."/>
            <person name="Yang X."/>
            <person name="Li Y."/>
            <person name="Ning Z."/>
            <person name="He Z."/>
            <person name="Teodor R."/>
            <person name="Lu Y."/>
            <person name="Bowser T.A."/>
            <person name="Graham I.A."/>
            <person name="Ye K."/>
        </authorList>
    </citation>
    <scope>NUCLEOTIDE SEQUENCE [LARGE SCALE GENOMIC DNA]</scope>
    <source>
        <strain evidence="16">cv. HN1</strain>
        <tissue evidence="15">Leaves</tissue>
    </source>
</reference>
<evidence type="ECO:0000256" key="3">
    <source>
        <dbReference type="ARBA" id="ARBA00022679"/>
    </source>
</evidence>
<evidence type="ECO:0000256" key="6">
    <source>
        <dbReference type="ARBA" id="ARBA00022741"/>
    </source>
</evidence>
<evidence type="ECO:0000256" key="7">
    <source>
        <dbReference type="ARBA" id="ARBA00022777"/>
    </source>
</evidence>
<dbReference type="GO" id="GO:0004674">
    <property type="term" value="F:protein serine/threonine kinase activity"/>
    <property type="evidence" value="ECO:0007669"/>
    <property type="project" value="UniProtKB-KW"/>
</dbReference>
<dbReference type="EMBL" id="CM010717">
    <property type="protein sequence ID" value="RZC56189.1"/>
    <property type="molecule type" value="Genomic_DNA"/>
</dbReference>
<dbReference type="Proteomes" id="UP000316621">
    <property type="component" value="Chromosome 3"/>
</dbReference>
<keyword evidence="2" id="KW-0723">Serine/threonine-protein kinase</keyword>
<keyword evidence="16" id="KW-1185">Reference proteome</keyword>
<evidence type="ECO:0000256" key="2">
    <source>
        <dbReference type="ARBA" id="ARBA00022527"/>
    </source>
</evidence>
<evidence type="ECO:0000256" key="11">
    <source>
        <dbReference type="ARBA" id="ARBA00023180"/>
    </source>
</evidence>
<dbReference type="Pfam" id="PF00069">
    <property type="entry name" value="Pkinase"/>
    <property type="match status" value="1"/>
</dbReference>
<keyword evidence="9" id="KW-1133">Transmembrane helix</keyword>
<dbReference type="PROSITE" id="PS00107">
    <property type="entry name" value="PROTEIN_KINASE_ATP"/>
    <property type="match status" value="1"/>
</dbReference>
<evidence type="ECO:0000256" key="9">
    <source>
        <dbReference type="ARBA" id="ARBA00022989"/>
    </source>
</evidence>
<dbReference type="PROSITE" id="PS00108">
    <property type="entry name" value="PROTEIN_KINASE_ST"/>
    <property type="match status" value="1"/>
</dbReference>
<sequence length="585" mass="65442">MTSYFKEKLGQGGYGSVFKGQLHDGRLVAVKVLSDISKSSKSNGEEFLNEVASISKTSHVNVVKLIGFCYNGNKRALIYEFMPNGSLDKFIYQNKQLADPSFTLGWESLFQFAIGISRGLEYLHRGCTTRILHFDIKPQNILLDKNFRPKIADFGLAKLCSGMDSIISMLGTRGTAGYIAPEVFSRNFGGISHKSDVYSYGMMVLEMVGGRKNIDVQVELDHSSQLYFPHWIYDRLKLEKDLGLQGLMMEETEKLAKKLTIVGLWCIQTNPLSRPSMSKVLEMLEGSVESLKLPPKPFLSSPPPRSTSSSYHPSNTREEQSSSISGGENTLHGIEAIPILYNAKAGNDSLSTMEVFRIRSDAKSGNASLPAIEGLQIHGDAKPGNRLRACGFPKCGTALCMFQWTRHLDPNENRPSYIEGATDPDYVVTADDVDKLIAVDCIPMNGDGCQGELMRLFANNQTKITCDLEMQMKIKTHISEGQARFNVLRILWKDTSKVWEPRTFILNSQSFQIRNVDDLIFQEDYSDNSYIQIPYGHTAQLVLTCSDGSSHLFSTGNDVRMRDILVLTMRTFQSKALYDKKKEKA</sequence>
<dbReference type="SMART" id="SM00220">
    <property type="entry name" value="S_TKc"/>
    <property type="match status" value="1"/>
</dbReference>
<dbReference type="OMA" id="EYRIRIL"/>
<evidence type="ECO:0000256" key="13">
    <source>
        <dbReference type="SAM" id="MobiDB-lite"/>
    </source>
</evidence>
<keyword evidence="7" id="KW-0418">Kinase</keyword>
<protein>
    <recommendedName>
        <fullName evidence="14">Protein kinase domain-containing protein</fullName>
    </recommendedName>
</protein>
<keyword evidence="3" id="KW-0808">Transferase</keyword>
<evidence type="ECO:0000256" key="1">
    <source>
        <dbReference type="ARBA" id="ARBA00004479"/>
    </source>
</evidence>
<evidence type="ECO:0000313" key="16">
    <source>
        <dbReference type="Proteomes" id="UP000316621"/>
    </source>
</evidence>
<keyword evidence="6 12" id="KW-0547">Nucleotide-binding</keyword>
<dbReference type="AlphaFoldDB" id="A0A4Y7J900"/>
<evidence type="ECO:0000256" key="10">
    <source>
        <dbReference type="ARBA" id="ARBA00023136"/>
    </source>
</evidence>
<keyword evidence="5" id="KW-0732">Signal</keyword>
<dbReference type="Gene3D" id="1.10.510.10">
    <property type="entry name" value="Transferase(Phosphotransferase) domain 1"/>
    <property type="match status" value="1"/>
</dbReference>
<dbReference type="Pfam" id="PF23197">
    <property type="entry name" value="IG_AIR9"/>
    <property type="match status" value="1"/>
</dbReference>
<dbReference type="GO" id="GO:0016020">
    <property type="term" value="C:membrane"/>
    <property type="evidence" value="ECO:0007669"/>
    <property type="project" value="UniProtKB-SubCell"/>
</dbReference>
<dbReference type="GO" id="GO:0005524">
    <property type="term" value="F:ATP binding"/>
    <property type="evidence" value="ECO:0007669"/>
    <property type="project" value="UniProtKB-UniRule"/>
</dbReference>
<accession>A0A4Y7J900</accession>
<evidence type="ECO:0000256" key="4">
    <source>
        <dbReference type="ARBA" id="ARBA00022692"/>
    </source>
</evidence>
<keyword evidence="8 12" id="KW-0067">ATP-binding</keyword>
<feature type="region of interest" description="Disordered" evidence="13">
    <location>
        <begin position="292"/>
        <end position="328"/>
    </location>
</feature>
<dbReference type="PROSITE" id="PS50011">
    <property type="entry name" value="PROTEIN_KINASE_DOM"/>
    <property type="match status" value="1"/>
</dbReference>
<dbReference type="Gramene" id="RZC56189">
    <property type="protein sequence ID" value="RZC56189"/>
    <property type="gene ID" value="C5167_015047"/>
</dbReference>
<gene>
    <name evidence="15" type="ORF">C5167_015047</name>
</gene>
<dbReference type="STRING" id="3469.A0A4Y7J900"/>
<dbReference type="PANTHER" id="PTHR27009">
    <property type="entry name" value="RUST RESISTANCE KINASE LR10-RELATED"/>
    <property type="match status" value="1"/>
</dbReference>
<evidence type="ECO:0000313" key="15">
    <source>
        <dbReference type="EMBL" id="RZC56189.1"/>
    </source>
</evidence>
<dbReference type="SUPFAM" id="SSF56112">
    <property type="entry name" value="Protein kinase-like (PK-like)"/>
    <property type="match status" value="1"/>
</dbReference>
<dbReference type="InterPro" id="IPR008271">
    <property type="entry name" value="Ser/Thr_kinase_AS"/>
</dbReference>
<dbReference type="InterPro" id="IPR056284">
    <property type="entry name" value="AIR9-like_A9"/>
</dbReference>
<comment type="subcellular location">
    <subcellularLocation>
        <location evidence="1">Membrane</location>
        <topology evidence="1">Single-pass type I membrane protein</topology>
    </subcellularLocation>
</comment>
<feature type="domain" description="Protein kinase" evidence="14">
    <location>
        <begin position="3"/>
        <end position="299"/>
    </location>
</feature>
<feature type="binding site" evidence="12">
    <location>
        <position position="31"/>
    </location>
    <ligand>
        <name>ATP</name>
        <dbReference type="ChEBI" id="CHEBI:30616"/>
    </ligand>
</feature>
<evidence type="ECO:0000256" key="8">
    <source>
        <dbReference type="ARBA" id="ARBA00022840"/>
    </source>
</evidence>
<dbReference type="FunFam" id="1.10.510.10:FF:000590">
    <property type="entry name" value="PR5-like receptor kinase"/>
    <property type="match status" value="1"/>
</dbReference>
<keyword evidence="11" id="KW-0325">Glycoprotein</keyword>
<evidence type="ECO:0000256" key="12">
    <source>
        <dbReference type="PROSITE-ProRule" id="PRU10141"/>
    </source>
</evidence>
<keyword evidence="10" id="KW-0472">Membrane</keyword>
<proteinExistence type="predicted"/>
<dbReference type="InterPro" id="IPR000719">
    <property type="entry name" value="Prot_kinase_dom"/>
</dbReference>
<evidence type="ECO:0000259" key="14">
    <source>
        <dbReference type="PROSITE" id="PS50011"/>
    </source>
</evidence>
<feature type="compositionally biased region" description="Pro residues" evidence="13">
    <location>
        <begin position="294"/>
        <end position="305"/>
    </location>
</feature>
<dbReference type="InterPro" id="IPR011009">
    <property type="entry name" value="Kinase-like_dom_sf"/>
</dbReference>
<dbReference type="InterPro" id="IPR045874">
    <property type="entry name" value="LRK10/LRL21-25-like"/>
</dbReference>